<dbReference type="STRING" id="91626.A0A0C9LSM6"/>
<evidence type="ECO:0000313" key="3">
    <source>
        <dbReference type="Proteomes" id="UP000053815"/>
    </source>
</evidence>
<dbReference type="Proteomes" id="UP000053815">
    <property type="component" value="Unassembled WGS sequence"/>
</dbReference>
<gene>
    <name evidence="2" type="ORF">MAM1_0031d02420</name>
</gene>
<dbReference type="OrthoDB" id="2257229at2759"/>
<dbReference type="AlphaFoldDB" id="A0A0C9LSM6"/>
<protein>
    <submittedName>
        <fullName evidence="2">Uncharacterized protein</fullName>
    </submittedName>
</protein>
<evidence type="ECO:0000313" key="2">
    <source>
        <dbReference type="EMBL" id="GAN02970.1"/>
    </source>
</evidence>
<dbReference type="EMBL" id="DF836320">
    <property type="protein sequence ID" value="GAN02970.1"/>
    <property type="molecule type" value="Genomic_DNA"/>
</dbReference>
<keyword evidence="3" id="KW-1185">Reference proteome</keyword>
<sequence>MTSAGEKRNPPQRSNSQREPRKRHQRQPSSDAAWCLENLDTLSLESFALHFGLTQKLKTTTRYRNILNKYISDDHVRKNLLHELKIWSDTVNFVAFWQERARTATVVQSRADCSSFVNNLIMEVTPKSQDNVDQNINVMEQENEDETSESSSSATTTPFIINNASSLALDRTMENVIPTTPWIVGNTNITDLFQQYRQHVTTIGLPLPLETSLKELLAVADILFLAPMDHSSDMVKIFGQSTLNDVCNQVLGELMPQNTAKINDSDFIKVTDIINAVDSKSISVREGKRDLLNLAATMNNTTGNVIEGLANLLTKLPRLPILDTSKIGEVELQSTYFDVFLFELIADQDKQVVLRWANKSVHQDLTDMRPDAIVSTLVQHDFGCSLGFGEAKVGNISTTKQSVNLDIFRLGITCRRAIERHDLPACLAFMINGYGISFFIVSKRHDCLYTMMEIASLNFASSLSNLHTFATRKNLDLLAAVSNCFWSICAQGLPNAATIATLQDELNNPVPISKYMSFMAKSSKGTIGQSSRY</sequence>
<reference evidence="2" key="1">
    <citation type="submission" date="2014-09" db="EMBL/GenBank/DDBJ databases">
        <title>Draft genome sequence of an oleaginous Mucoromycotina fungus Mucor ambiguus NBRC6742.</title>
        <authorList>
            <person name="Takeda I."/>
            <person name="Yamane N."/>
            <person name="Morita T."/>
            <person name="Tamano K."/>
            <person name="Machida M."/>
            <person name="Baker S."/>
            <person name="Koike H."/>
        </authorList>
    </citation>
    <scope>NUCLEOTIDE SEQUENCE</scope>
    <source>
        <strain evidence="2">NBRC 6742</strain>
    </source>
</reference>
<organism evidence="2">
    <name type="scientific">Mucor ambiguus</name>
    <dbReference type="NCBI Taxonomy" id="91626"/>
    <lineage>
        <taxon>Eukaryota</taxon>
        <taxon>Fungi</taxon>
        <taxon>Fungi incertae sedis</taxon>
        <taxon>Mucoromycota</taxon>
        <taxon>Mucoromycotina</taxon>
        <taxon>Mucoromycetes</taxon>
        <taxon>Mucorales</taxon>
        <taxon>Mucorineae</taxon>
        <taxon>Mucoraceae</taxon>
        <taxon>Mucor</taxon>
    </lineage>
</organism>
<feature type="region of interest" description="Disordered" evidence="1">
    <location>
        <begin position="1"/>
        <end position="30"/>
    </location>
</feature>
<proteinExistence type="predicted"/>
<evidence type="ECO:0000256" key="1">
    <source>
        <dbReference type="SAM" id="MobiDB-lite"/>
    </source>
</evidence>
<name>A0A0C9LSM6_9FUNG</name>
<accession>A0A0C9LSM6</accession>